<dbReference type="InterPro" id="IPR013317">
    <property type="entry name" value="DnaA_dom"/>
</dbReference>
<dbReference type="Pfam" id="PF00308">
    <property type="entry name" value="Bac_DnaA"/>
    <property type="match status" value="1"/>
</dbReference>
<dbReference type="OrthoDB" id="395290at2"/>
<dbReference type="EMBL" id="LVLH01000028">
    <property type="protein sequence ID" value="OAB48953.1"/>
    <property type="molecule type" value="Genomic_DNA"/>
</dbReference>
<dbReference type="SUPFAM" id="SSF52540">
    <property type="entry name" value="P-loop containing nucleoside triphosphate hydrolases"/>
    <property type="match status" value="1"/>
</dbReference>
<dbReference type="RefSeq" id="WP_063626076.1">
    <property type="nucleotide sequence ID" value="NZ_LVLH01000028.1"/>
</dbReference>
<dbReference type="PANTHER" id="PTHR30050:SF8">
    <property type="entry name" value="PRIMOSOMAL PROTEIN DNAI"/>
    <property type="match status" value="1"/>
</dbReference>
<dbReference type="Gene3D" id="3.40.50.300">
    <property type="entry name" value="P-loop containing nucleotide triphosphate hydrolases"/>
    <property type="match status" value="1"/>
</dbReference>
<dbReference type="Proteomes" id="UP000076983">
    <property type="component" value="Unassembled WGS sequence"/>
</dbReference>
<feature type="domain" description="Chromosomal replication initiator protein DnaA ATPAse" evidence="1">
    <location>
        <begin position="139"/>
        <end position="227"/>
    </location>
</feature>
<sequence>MKNNEKLSVNDFLFGNQDEYNKKVLKTLHSHPKIENIIQEYQISDAEILQFAFELIELKEKFDFPDIVDFSYEIKREKEKNKLIFKKVKDKTNKFKFNVTRVVNLKLTEISAPDPTYTVDNLIINSKVRREIRDRLKHIKKFVSNNNFSNVKGLFLQNGTLKSGKSFLLQAASNYLASEGITVAYIKLPKLFNHLISLFNTQNSSMAINAIKNEMSKVDVLLIDDLGLEKINSWFFLDFLGDILDNRFETFKINIFASITSFEELRNIYTKSFPNQKIRVKNLFDKIYMSTYLINFNEKKQNN</sequence>
<dbReference type="PATRIC" id="fig|29557.3.peg.267"/>
<evidence type="ECO:0000313" key="3">
    <source>
        <dbReference type="Proteomes" id="UP000076983"/>
    </source>
</evidence>
<name>A0A168RG70_9BACT</name>
<comment type="caution">
    <text evidence="2">The sequence shown here is derived from an EMBL/GenBank/DDBJ whole genome shotgun (WGS) entry which is preliminary data.</text>
</comment>
<organism evidence="2 3">
    <name type="scientific">Mycoplasmopsis gallinarum</name>
    <dbReference type="NCBI Taxonomy" id="29557"/>
    <lineage>
        <taxon>Bacteria</taxon>
        <taxon>Bacillati</taxon>
        <taxon>Mycoplasmatota</taxon>
        <taxon>Mycoplasmoidales</taxon>
        <taxon>Metamycoplasmataceae</taxon>
        <taxon>Mycoplasmopsis</taxon>
    </lineage>
</organism>
<dbReference type="GO" id="GO:0006260">
    <property type="term" value="P:DNA replication"/>
    <property type="evidence" value="ECO:0007669"/>
    <property type="project" value="TreeGrafter"/>
</dbReference>
<gene>
    <name evidence="2" type="ORF">MGALLINA_02850</name>
</gene>
<dbReference type="PANTHER" id="PTHR30050">
    <property type="entry name" value="CHROMOSOMAL REPLICATION INITIATOR PROTEIN DNAA"/>
    <property type="match status" value="1"/>
</dbReference>
<dbReference type="InterPro" id="IPR027417">
    <property type="entry name" value="P-loop_NTPase"/>
</dbReference>
<proteinExistence type="predicted"/>
<evidence type="ECO:0000259" key="1">
    <source>
        <dbReference type="Pfam" id="PF00308"/>
    </source>
</evidence>
<evidence type="ECO:0000313" key="2">
    <source>
        <dbReference type="EMBL" id="OAB48953.1"/>
    </source>
</evidence>
<dbReference type="STRING" id="29557.MGALLINA_02850"/>
<reference evidence="2 3" key="1">
    <citation type="submission" date="2016-03" db="EMBL/GenBank/DDBJ databases">
        <title>Genome sequence of Mycoplasma gallinarum strain Mgn_IPT.</title>
        <authorList>
            <person name="Yacoub E."/>
            <person name="Sirand-Pugnet P."/>
            <person name="Barre A."/>
            <person name="Maurier F."/>
            <person name="Blanchard A."/>
            <person name="Ben Abdelmoumen B.M."/>
        </authorList>
    </citation>
    <scope>NUCLEOTIDE SEQUENCE [LARGE SCALE GENOMIC DNA]</scope>
    <source>
        <strain evidence="2 3">Mgn_IPT</strain>
    </source>
</reference>
<keyword evidence="3" id="KW-1185">Reference proteome</keyword>
<dbReference type="AlphaFoldDB" id="A0A168RG70"/>
<protein>
    <recommendedName>
        <fullName evidence="1">Chromosomal replication initiator protein DnaA ATPAse domain-containing protein</fullName>
    </recommendedName>
</protein>
<accession>A0A168RG70</accession>